<dbReference type="EMBL" id="JAPHEH010000001">
    <property type="protein sequence ID" value="MDG4475420.1"/>
    <property type="molecule type" value="Genomic_DNA"/>
</dbReference>
<evidence type="ECO:0000313" key="1">
    <source>
        <dbReference type="EMBL" id="MDG4475420.1"/>
    </source>
</evidence>
<dbReference type="RefSeq" id="WP_307632392.1">
    <property type="nucleotide sequence ID" value="NZ_JAPHEH010000001.1"/>
</dbReference>
<organism evidence="1 2">
    <name type="scientific">Thiovibrio frasassiensis</name>
    <dbReference type="NCBI Taxonomy" id="2984131"/>
    <lineage>
        <taxon>Bacteria</taxon>
        <taxon>Pseudomonadati</taxon>
        <taxon>Thermodesulfobacteriota</taxon>
        <taxon>Desulfobulbia</taxon>
        <taxon>Desulfobulbales</taxon>
        <taxon>Thiovibrionaceae</taxon>
        <taxon>Thiovibrio</taxon>
    </lineage>
</organism>
<dbReference type="InterPro" id="IPR005358">
    <property type="entry name" value="Puta_zinc/iron-chelating_dom"/>
</dbReference>
<reference evidence="1" key="1">
    <citation type="journal article" date="2022" name="bioRxiv">
        <title>Thiovibrio frasassiensisgen. nov., sp. nov., an autotrophic, elemental sulfur disproportionating bacterium isolated from sulfidic karst sediment, and proposal of Thiovibrionaceae fam. nov.</title>
        <authorList>
            <person name="Aronson H."/>
            <person name="Thomas C."/>
            <person name="Bhattacharyya M."/>
            <person name="Eckstein S."/>
            <person name="Jensen S."/>
            <person name="Barco R."/>
            <person name="Macalady J."/>
            <person name="Amend J."/>
        </authorList>
    </citation>
    <scope>NUCLEOTIDE SEQUENCE</scope>
    <source>
        <strain evidence="1">RS19-109</strain>
    </source>
</reference>
<dbReference type="AlphaFoldDB" id="A0A9X4MGE7"/>
<sequence>MNEEEKQKFEELREALEPIPQYFLKNYQFLTEEIQRSHEPVFYHIKKVYDFIDRYKRDYIDKFAVCKPGCAACCKIDVSLTLAEAEYIAFSCKIRMDYGEKQTSSHRSPCPFLSGDDYCKIYEVRPLNCRTFHAAANPGMCSPEDKANVLYGHAGRGYGDPIFAHMATMFWKIFNGSRLPRDIRDFFPS</sequence>
<keyword evidence="2" id="KW-1185">Reference proteome</keyword>
<comment type="caution">
    <text evidence="1">The sequence shown here is derived from an EMBL/GenBank/DDBJ whole genome shotgun (WGS) entry which is preliminary data.</text>
</comment>
<dbReference type="Pfam" id="PF03692">
    <property type="entry name" value="CxxCxxCC"/>
    <property type="match status" value="1"/>
</dbReference>
<reference evidence="1" key="2">
    <citation type="submission" date="2022-10" db="EMBL/GenBank/DDBJ databases">
        <authorList>
            <person name="Aronson H.S."/>
        </authorList>
    </citation>
    <scope>NUCLEOTIDE SEQUENCE</scope>
    <source>
        <strain evidence="1">RS19-109</strain>
    </source>
</reference>
<accession>A0A9X4MGE7</accession>
<evidence type="ECO:0000313" key="2">
    <source>
        <dbReference type="Proteomes" id="UP001154240"/>
    </source>
</evidence>
<dbReference type="Proteomes" id="UP001154240">
    <property type="component" value="Unassembled WGS sequence"/>
</dbReference>
<name>A0A9X4MGE7_9BACT</name>
<gene>
    <name evidence="1" type="ORF">OLX77_04515</name>
</gene>
<proteinExistence type="predicted"/>
<protein>
    <submittedName>
        <fullName evidence="1">YkgJ family cysteine cluster protein</fullName>
    </submittedName>
</protein>